<dbReference type="PaxDb" id="289377-HL41_02680"/>
<gene>
    <name evidence="2" type="ORF">HL41_02680</name>
</gene>
<dbReference type="HOGENOM" id="CLU_039029_0_0_0"/>
<dbReference type="InterPro" id="IPR036280">
    <property type="entry name" value="Multihaem_cyt_sf"/>
</dbReference>
<dbReference type="InterPro" id="IPR051829">
    <property type="entry name" value="Multiheme_Cytochr_ET"/>
</dbReference>
<dbReference type="Proteomes" id="UP000028481">
    <property type="component" value="Chromosome"/>
</dbReference>
<organism evidence="2 3">
    <name type="scientific">Thermodesulfobacterium commune DSM 2178</name>
    <dbReference type="NCBI Taxonomy" id="289377"/>
    <lineage>
        <taxon>Bacteria</taxon>
        <taxon>Pseudomonadati</taxon>
        <taxon>Thermodesulfobacteriota</taxon>
        <taxon>Thermodesulfobacteria</taxon>
        <taxon>Thermodesulfobacteriales</taxon>
        <taxon>Thermodesulfobacteriaceae</taxon>
        <taxon>Thermodesulfobacterium</taxon>
    </lineage>
</organism>
<accession>A0A075WSE7</accession>
<keyword evidence="1" id="KW-0732">Signal</keyword>
<dbReference type="AlphaFoldDB" id="A0A075WSE7"/>
<dbReference type="STRING" id="289377.HL41_02680"/>
<dbReference type="eggNOG" id="COG3303">
    <property type="taxonomic scope" value="Bacteria"/>
</dbReference>
<dbReference type="KEGG" id="tcm:HL41_02680"/>
<sequence>MSVIKLFFLTIFLSFFLFGCANQPKIKRCTDCHNQISFDKLHQQIDCTKCHQGNSKAFSKEEAHQNFLKHPDSLVVYQVCSGCHKLELDRFKNSLHYTYKTMISNTLKAFGIYKNISLQELKTFNYEKPLDKTSVVIDFLRRRCLLCHVDYEGEDYKNTRRGKGCLACHFDLLNHSIVKPTINHCLSCHYSSYIGWDYLGYSPHNWYEDYRSPFVEGKPPERPYGIEAYQLLKSIHYEKGLVCTDCHKKEEVMFGRNKIKCLDCHQNLSKKTHNQKTLSKYRCEVCHANFVNLDGKLSCILEFNPSLDDWYGLTVQESSEVEKFFDLLAKSPKLAKPLMKDKLTGKLKEGLWLCGLGERTFEKLFLGKDLYGKMCVLRKKNITIYYDEDLKLEGSLKKCISPHSIGKGNLFSPGGL</sequence>
<proteinExistence type="predicted"/>
<dbReference type="PANTHER" id="PTHR35038">
    <property type="entry name" value="DISSIMILATORY SULFITE REDUCTASE SIRA"/>
    <property type="match status" value="1"/>
</dbReference>
<dbReference type="EMBL" id="CP008796">
    <property type="protein sequence ID" value="AIH03786.1"/>
    <property type="molecule type" value="Genomic_DNA"/>
</dbReference>
<evidence type="ECO:0000313" key="3">
    <source>
        <dbReference type="Proteomes" id="UP000028481"/>
    </source>
</evidence>
<name>A0A075WSE7_9BACT</name>
<dbReference type="RefSeq" id="WP_038061185.1">
    <property type="nucleotide sequence ID" value="NZ_JQLF01000009.1"/>
</dbReference>
<dbReference type="PROSITE" id="PS51257">
    <property type="entry name" value="PROKAR_LIPOPROTEIN"/>
    <property type="match status" value="1"/>
</dbReference>
<evidence type="ECO:0000313" key="2">
    <source>
        <dbReference type="EMBL" id="AIH03786.1"/>
    </source>
</evidence>
<keyword evidence="3" id="KW-1185">Reference proteome</keyword>
<reference evidence="2 3" key="1">
    <citation type="journal article" date="2015" name="Genome Announc.">
        <title>Genome Sequence of a Sulfate-Reducing Thermophilic Bacterium, Thermodesulfobacterium commune DSM 2178T (Phylum Thermodesulfobacteria).</title>
        <authorList>
            <person name="Bhatnagar S."/>
            <person name="Badger J.H."/>
            <person name="Madupu R."/>
            <person name="Khouri H.M."/>
            <person name="O'Connor E.M."/>
            <person name="Robb F.T."/>
            <person name="Ward N.L."/>
            <person name="Eisen J.A."/>
        </authorList>
    </citation>
    <scope>NUCLEOTIDE SEQUENCE [LARGE SCALE GENOMIC DNA]</scope>
    <source>
        <strain evidence="2 3">DSM 2178</strain>
    </source>
</reference>
<dbReference type="SUPFAM" id="SSF48695">
    <property type="entry name" value="Multiheme cytochromes"/>
    <property type="match status" value="1"/>
</dbReference>
<protein>
    <submittedName>
        <fullName evidence="2">Uncharacterized protein</fullName>
    </submittedName>
</protein>
<evidence type="ECO:0000256" key="1">
    <source>
        <dbReference type="ARBA" id="ARBA00022729"/>
    </source>
</evidence>